<comment type="similarity">
    <text evidence="1 4 5">Belongs to the cullin family.</text>
</comment>
<evidence type="ECO:0000256" key="1">
    <source>
        <dbReference type="ARBA" id="ARBA00006019"/>
    </source>
</evidence>
<evidence type="ECO:0000313" key="10">
    <source>
        <dbReference type="Proteomes" id="UP000054538"/>
    </source>
</evidence>
<name>A0A0D0ECJ0_9AGAM</name>
<evidence type="ECO:0000256" key="6">
    <source>
        <dbReference type="SAM" id="Coils"/>
    </source>
</evidence>
<feature type="region of interest" description="Disordered" evidence="7">
    <location>
        <begin position="19"/>
        <end position="67"/>
    </location>
</feature>
<dbReference type="SUPFAM" id="SSF75632">
    <property type="entry name" value="Cullin homology domain"/>
    <property type="match status" value="1"/>
</dbReference>
<evidence type="ECO:0000256" key="3">
    <source>
        <dbReference type="ARBA" id="ARBA00022843"/>
    </source>
</evidence>
<dbReference type="Pfam" id="PF00888">
    <property type="entry name" value="Cullin"/>
    <property type="match status" value="1"/>
</dbReference>
<dbReference type="InterPro" id="IPR001373">
    <property type="entry name" value="Cullin_N"/>
</dbReference>
<dbReference type="InterPro" id="IPR045093">
    <property type="entry name" value="Cullin"/>
</dbReference>
<dbReference type="GO" id="GO:0006511">
    <property type="term" value="P:ubiquitin-dependent protein catabolic process"/>
    <property type="evidence" value="ECO:0007669"/>
    <property type="project" value="InterPro"/>
</dbReference>
<gene>
    <name evidence="9" type="ORF">PAXRUDRAFT_822745</name>
</gene>
<evidence type="ECO:0000256" key="5">
    <source>
        <dbReference type="RuleBase" id="RU003829"/>
    </source>
</evidence>
<evidence type="ECO:0000256" key="4">
    <source>
        <dbReference type="PROSITE-ProRule" id="PRU00330"/>
    </source>
</evidence>
<dbReference type="EMBL" id="KN824859">
    <property type="protein sequence ID" value="KIK99455.1"/>
    <property type="molecule type" value="Genomic_DNA"/>
</dbReference>
<feature type="domain" description="Cullin family profile" evidence="8">
    <location>
        <begin position="451"/>
        <end position="677"/>
    </location>
</feature>
<dbReference type="SMART" id="SM00182">
    <property type="entry name" value="CULLIN"/>
    <property type="match status" value="1"/>
</dbReference>
<dbReference type="InterPro" id="IPR019559">
    <property type="entry name" value="Cullin_neddylation_domain"/>
</dbReference>
<protein>
    <recommendedName>
        <fullName evidence="8">Cullin family profile domain-containing protein</fullName>
    </recommendedName>
</protein>
<dbReference type="AlphaFoldDB" id="A0A0D0ECJ0"/>
<evidence type="ECO:0000259" key="8">
    <source>
        <dbReference type="PROSITE" id="PS50069"/>
    </source>
</evidence>
<dbReference type="Gene3D" id="3.30.230.130">
    <property type="entry name" value="Cullin, Chain C, Domain 2"/>
    <property type="match status" value="1"/>
</dbReference>
<organism evidence="9 10">
    <name type="scientific">Paxillus rubicundulus Ve08.2h10</name>
    <dbReference type="NCBI Taxonomy" id="930991"/>
    <lineage>
        <taxon>Eukaryota</taxon>
        <taxon>Fungi</taxon>
        <taxon>Dikarya</taxon>
        <taxon>Basidiomycota</taxon>
        <taxon>Agaricomycotina</taxon>
        <taxon>Agaricomycetes</taxon>
        <taxon>Agaricomycetidae</taxon>
        <taxon>Boletales</taxon>
        <taxon>Paxilineae</taxon>
        <taxon>Paxillaceae</taxon>
        <taxon>Paxillus</taxon>
    </lineage>
</organism>
<dbReference type="PANTHER" id="PTHR11932">
    <property type="entry name" value="CULLIN"/>
    <property type="match status" value="1"/>
</dbReference>
<dbReference type="InterPro" id="IPR016158">
    <property type="entry name" value="Cullin_homology"/>
</dbReference>
<dbReference type="OrthoDB" id="27073at2759"/>
<reference evidence="10" key="2">
    <citation type="submission" date="2015-01" db="EMBL/GenBank/DDBJ databases">
        <title>Evolutionary Origins and Diversification of the Mycorrhizal Mutualists.</title>
        <authorList>
            <consortium name="DOE Joint Genome Institute"/>
            <consortium name="Mycorrhizal Genomics Consortium"/>
            <person name="Kohler A."/>
            <person name="Kuo A."/>
            <person name="Nagy L.G."/>
            <person name="Floudas D."/>
            <person name="Copeland A."/>
            <person name="Barry K.W."/>
            <person name="Cichocki N."/>
            <person name="Veneault-Fourrey C."/>
            <person name="LaButti K."/>
            <person name="Lindquist E.A."/>
            <person name="Lipzen A."/>
            <person name="Lundell T."/>
            <person name="Morin E."/>
            <person name="Murat C."/>
            <person name="Riley R."/>
            <person name="Ohm R."/>
            <person name="Sun H."/>
            <person name="Tunlid A."/>
            <person name="Henrissat B."/>
            <person name="Grigoriev I.V."/>
            <person name="Hibbett D.S."/>
            <person name="Martin F."/>
        </authorList>
    </citation>
    <scope>NUCLEOTIDE SEQUENCE [LARGE SCALE GENOMIC DNA]</scope>
    <source>
        <strain evidence="10">Ve08.2h10</strain>
    </source>
</reference>
<dbReference type="InterPro" id="IPR016159">
    <property type="entry name" value="Cullin_repeat-like_dom_sf"/>
</dbReference>
<feature type="compositionally biased region" description="Basic and acidic residues" evidence="7">
    <location>
        <begin position="23"/>
        <end position="47"/>
    </location>
</feature>
<evidence type="ECO:0000256" key="7">
    <source>
        <dbReference type="SAM" id="MobiDB-lite"/>
    </source>
</evidence>
<dbReference type="InterPro" id="IPR036388">
    <property type="entry name" value="WH-like_DNA-bd_sf"/>
</dbReference>
<dbReference type="SMART" id="SM00884">
    <property type="entry name" value="Cullin_Nedd8"/>
    <property type="match status" value="1"/>
</dbReference>
<dbReference type="FunCoup" id="A0A0D0ECJ0">
    <property type="interactions" value="582"/>
</dbReference>
<dbReference type="InterPro" id="IPR036317">
    <property type="entry name" value="Cullin_homology_sf"/>
</dbReference>
<accession>A0A0D0ECJ0</accession>
<dbReference type="Gene3D" id="1.10.10.10">
    <property type="entry name" value="Winged helix-like DNA-binding domain superfamily/Winged helix DNA-binding domain"/>
    <property type="match status" value="1"/>
</dbReference>
<dbReference type="InterPro" id="IPR036390">
    <property type="entry name" value="WH_DNA-bd_sf"/>
</dbReference>
<dbReference type="SUPFAM" id="SSF74788">
    <property type="entry name" value="Cullin repeat-like"/>
    <property type="match status" value="1"/>
</dbReference>
<dbReference type="STRING" id="930991.A0A0D0ECJ0"/>
<keyword evidence="2" id="KW-1017">Isopeptide bond</keyword>
<dbReference type="Gene3D" id="1.20.1310.10">
    <property type="entry name" value="Cullin Repeats"/>
    <property type="match status" value="4"/>
</dbReference>
<dbReference type="InParanoid" id="A0A0D0ECJ0"/>
<keyword evidence="6" id="KW-0175">Coiled coil</keyword>
<dbReference type="Pfam" id="PF26557">
    <property type="entry name" value="Cullin_AB"/>
    <property type="match status" value="1"/>
</dbReference>
<dbReference type="HOGENOM" id="CLU_004747_7_3_1"/>
<dbReference type="Proteomes" id="UP000054538">
    <property type="component" value="Unassembled WGS sequence"/>
</dbReference>
<evidence type="ECO:0000313" key="9">
    <source>
        <dbReference type="EMBL" id="KIK99455.1"/>
    </source>
</evidence>
<reference evidence="9 10" key="1">
    <citation type="submission" date="2014-04" db="EMBL/GenBank/DDBJ databases">
        <authorList>
            <consortium name="DOE Joint Genome Institute"/>
            <person name="Kuo A."/>
            <person name="Kohler A."/>
            <person name="Jargeat P."/>
            <person name="Nagy L.G."/>
            <person name="Floudas D."/>
            <person name="Copeland A."/>
            <person name="Barry K.W."/>
            <person name="Cichocki N."/>
            <person name="Veneault-Fourrey C."/>
            <person name="LaButti K."/>
            <person name="Lindquist E.A."/>
            <person name="Lipzen A."/>
            <person name="Lundell T."/>
            <person name="Morin E."/>
            <person name="Murat C."/>
            <person name="Sun H."/>
            <person name="Tunlid A."/>
            <person name="Henrissat B."/>
            <person name="Grigoriev I.V."/>
            <person name="Hibbett D.S."/>
            <person name="Martin F."/>
            <person name="Nordberg H.P."/>
            <person name="Cantor M.N."/>
            <person name="Hua S.X."/>
        </authorList>
    </citation>
    <scope>NUCLEOTIDE SEQUENCE [LARGE SCALE GENOMIC DNA]</scope>
    <source>
        <strain evidence="9 10">Ve08.2h10</strain>
    </source>
</reference>
<sequence length="806" mass="92014">MTDIFKLLTLPKTSNGFTAHRSTVVERTTDHHERVESHPHKTPRLDSDSDSGSAYRSRDRPKGKAVERNGPLRIQVLNFAGPTSDKAYDKLFGHLRACTRHLLTKFSQPALLPLTYEAIYNACCTLVCVAGQGERLNNMIIMEISQSTLTLLRELEDFKGDNEPIDWLAYFVQVCERFEGQVALVQSLLSYLDRAFILKDPKRLSIRDLAFTSFKRQILDDAIIVEQIRSGVLQWLDWERSARAPHPNREIVRRLVSHLLTHDAFALIFERFVLEQTLSFYTAEAKSKIEKLKISAEEYLGHVSARTGEERERAESACCGIGQTVSGIVQAARRGLLAGRLDWVAREAVGPLMNAQATDRLSAIYTEFEALDSLSVLCREFKSHVQTSVANIVKDIEHEEDMVERLIAFKSFSEHALQTSFVSPSTCTPTPSFSYALTDAFSSGFIARRNKPAELIARHLDKLMRRGQRDTSDVEWEALLERVLALYRYTNDKDVFRTFYTRALARRLLLEKSASDDFEKGVLRILKEDYDPEFGMGDHMFNDLALSREILREFHNRIPGTSSARKLSVMVLQRSVWPFVTRKNDVDLLPSMQADIASYAAFYKAKHQGHKLDWDHSLGTATLKAKFRAGIKDVTVSLYQAVVLLLFNDEVEIGYKAILEATRMEAEELKRTLQSLACANKKLLKKRPLGREVNEDDVFYFNADFTDPRAKVHINSIQAKETPEDSKRTQSHIDTDRKHYLDAAIVRIMKAKKELTYEALKTQTIDAVKNHFVPEVSVIKQRIAGLVEQEYLMRDDNDMNKFRYVA</sequence>
<evidence type="ECO:0000256" key="2">
    <source>
        <dbReference type="ARBA" id="ARBA00022499"/>
    </source>
</evidence>
<dbReference type="PROSITE" id="PS50069">
    <property type="entry name" value="CULLIN_2"/>
    <property type="match status" value="1"/>
</dbReference>
<dbReference type="Pfam" id="PF10557">
    <property type="entry name" value="Cullin_Nedd8"/>
    <property type="match status" value="1"/>
</dbReference>
<feature type="coiled-coil region" evidence="6">
    <location>
        <begin position="659"/>
        <end position="686"/>
    </location>
</feature>
<dbReference type="SUPFAM" id="SSF46785">
    <property type="entry name" value="Winged helix' DNA-binding domain"/>
    <property type="match status" value="1"/>
</dbReference>
<proteinExistence type="inferred from homology"/>
<dbReference type="FunFam" id="1.10.10.10:FF:000014">
    <property type="entry name" value="Cullin 1"/>
    <property type="match status" value="1"/>
</dbReference>
<dbReference type="GO" id="GO:0031625">
    <property type="term" value="F:ubiquitin protein ligase binding"/>
    <property type="evidence" value="ECO:0007669"/>
    <property type="project" value="InterPro"/>
</dbReference>
<keyword evidence="10" id="KW-1185">Reference proteome</keyword>
<keyword evidence="3" id="KW-0832">Ubl conjugation</keyword>
<feature type="compositionally biased region" description="Basic and acidic residues" evidence="7">
    <location>
        <begin position="56"/>
        <end position="67"/>
    </location>
</feature>
<dbReference type="InterPro" id="IPR059120">
    <property type="entry name" value="Cullin-like_AB"/>
</dbReference>